<dbReference type="VEuPathDB" id="FungiDB:PV09_00270"/>
<accession>A0A0D2BD47</accession>
<organism evidence="3 4">
    <name type="scientific">Verruconis gallopava</name>
    <dbReference type="NCBI Taxonomy" id="253628"/>
    <lineage>
        <taxon>Eukaryota</taxon>
        <taxon>Fungi</taxon>
        <taxon>Dikarya</taxon>
        <taxon>Ascomycota</taxon>
        <taxon>Pezizomycotina</taxon>
        <taxon>Dothideomycetes</taxon>
        <taxon>Pleosporomycetidae</taxon>
        <taxon>Venturiales</taxon>
        <taxon>Sympoventuriaceae</taxon>
        <taxon>Verruconis</taxon>
    </lineage>
</organism>
<dbReference type="HOGENOM" id="CLU_127248_0_0_1"/>
<proteinExistence type="predicted"/>
<gene>
    <name evidence="3" type="ORF">PV09_00270</name>
</gene>
<dbReference type="EMBL" id="KN847529">
    <property type="protein sequence ID" value="KIW09374.1"/>
    <property type="molecule type" value="Genomic_DNA"/>
</dbReference>
<keyword evidence="4" id="KW-1185">Reference proteome</keyword>
<dbReference type="InParanoid" id="A0A0D2BD47"/>
<protein>
    <submittedName>
        <fullName evidence="3">Uncharacterized protein</fullName>
    </submittedName>
</protein>
<feature type="transmembrane region" description="Helical" evidence="2">
    <location>
        <begin position="12"/>
        <end position="28"/>
    </location>
</feature>
<evidence type="ECO:0000313" key="3">
    <source>
        <dbReference type="EMBL" id="KIW09374.1"/>
    </source>
</evidence>
<reference evidence="3 4" key="1">
    <citation type="submission" date="2015-01" db="EMBL/GenBank/DDBJ databases">
        <title>The Genome Sequence of Ochroconis gallopava CBS43764.</title>
        <authorList>
            <consortium name="The Broad Institute Genomics Platform"/>
            <person name="Cuomo C."/>
            <person name="de Hoog S."/>
            <person name="Gorbushina A."/>
            <person name="Stielow B."/>
            <person name="Teixiera M."/>
            <person name="Abouelleil A."/>
            <person name="Chapman S.B."/>
            <person name="Priest M."/>
            <person name="Young S.K."/>
            <person name="Wortman J."/>
            <person name="Nusbaum C."/>
            <person name="Birren B."/>
        </authorList>
    </citation>
    <scope>NUCLEOTIDE SEQUENCE [LARGE SCALE GENOMIC DNA]</scope>
    <source>
        <strain evidence="3 4">CBS 43764</strain>
    </source>
</reference>
<dbReference type="Proteomes" id="UP000053259">
    <property type="component" value="Unassembled WGS sequence"/>
</dbReference>
<feature type="compositionally biased region" description="Basic residues" evidence="1">
    <location>
        <begin position="119"/>
        <end position="128"/>
    </location>
</feature>
<keyword evidence="2" id="KW-1133">Transmembrane helix</keyword>
<dbReference type="GeneID" id="27308243"/>
<name>A0A0D2BD47_9PEZI</name>
<evidence type="ECO:0000256" key="2">
    <source>
        <dbReference type="SAM" id="Phobius"/>
    </source>
</evidence>
<keyword evidence="2" id="KW-0472">Membrane</keyword>
<dbReference type="AlphaFoldDB" id="A0A0D2BD47"/>
<sequence>MNPFFEKALTIVAYVGQILKLLLSWILYPFTPILYFLYLLLLPFIHFCQAIWAIVLYPAQCFPGSLVETIYIYLSTAALIGLFAGSILLFVHQGFISVLKLNHSPPPPEPAKRTMADHRARRKERKEKIKRTPLTHVDDLGYVSPKSAGISSGHMSPLASPAIPDSQLKWARRSLITSPSIILEEGSSDDYF</sequence>
<evidence type="ECO:0000256" key="1">
    <source>
        <dbReference type="SAM" id="MobiDB-lite"/>
    </source>
</evidence>
<feature type="transmembrane region" description="Helical" evidence="2">
    <location>
        <begin position="35"/>
        <end position="58"/>
    </location>
</feature>
<dbReference type="RefSeq" id="XP_016219243.1">
    <property type="nucleotide sequence ID" value="XM_016352986.1"/>
</dbReference>
<feature type="region of interest" description="Disordered" evidence="1">
    <location>
        <begin position="105"/>
        <end position="128"/>
    </location>
</feature>
<keyword evidence="2" id="KW-0812">Transmembrane</keyword>
<dbReference type="OrthoDB" id="4502894at2759"/>
<evidence type="ECO:0000313" key="4">
    <source>
        <dbReference type="Proteomes" id="UP000053259"/>
    </source>
</evidence>
<feature type="transmembrane region" description="Helical" evidence="2">
    <location>
        <begin position="70"/>
        <end position="91"/>
    </location>
</feature>